<organism evidence="1 2">
    <name type="scientific">Candidatus Methylopumilus universalis</name>
    <dbReference type="NCBI Taxonomy" id="2588536"/>
    <lineage>
        <taxon>Bacteria</taxon>
        <taxon>Pseudomonadati</taxon>
        <taxon>Pseudomonadota</taxon>
        <taxon>Betaproteobacteria</taxon>
        <taxon>Nitrosomonadales</taxon>
        <taxon>Methylophilaceae</taxon>
        <taxon>Candidatus Methylopumilus</taxon>
    </lineage>
</organism>
<evidence type="ECO:0000313" key="1">
    <source>
        <dbReference type="EMBL" id="QDC41259.1"/>
    </source>
</evidence>
<dbReference type="RefSeq" id="WP_139867925.1">
    <property type="nucleotide sequence ID" value="NZ_CP040951.1"/>
</dbReference>
<dbReference type="KEGG" id="muv:FIT94_04180"/>
<dbReference type="Proteomes" id="UP000314901">
    <property type="component" value="Chromosome"/>
</dbReference>
<gene>
    <name evidence="1" type="ORF">FIT94_04180</name>
</gene>
<reference evidence="1 2" key="1">
    <citation type="journal article" date="2019" name="ISME J.">
        <title>Evolution in action: habitat transition from sediment to the pelagial leads to genome streamlining in Methylophilaceae.</title>
        <authorList>
            <person name="Salcher M."/>
            <person name="Schaefle D."/>
            <person name="Kaspar M."/>
            <person name="Neuenschwander S.M."/>
            <person name="Ghai R."/>
        </authorList>
    </citation>
    <scope>NUCLEOTIDE SEQUENCE [LARGE SCALE GENOMIC DNA]</scope>
    <source>
        <strain evidence="1 2">MMS-RVI-51</strain>
    </source>
</reference>
<evidence type="ECO:0000313" key="2">
    <source>
        <dbReference type="Proteomes" id="UP000314901"/>
    </source>
</evidence>
<sequence>MFKWFFNRKTNELIKLVLQNDIALSQIIDMQQLEGAKPLHKDFAKWVQNRFVINHAALLRFKKSGSIKDREIVKSLLDLNMDLRRWYDESMENLKFYNWPVKSFDDTYKPLIGWDRTYKDFFNE</sequence>
<protein>
    <submittedName>
        <fullName evidence="1">Uncharacterized protein</fullName>
    </submittedName>
</protein>
<dbReference type="AlphaFoldDB" id="A0AAX1EZM2"/>
<dbReference type="GeneID" id="66285078"/>
<name>A0AAX1EZM2_9PROT</name>
<accession>A0AAX1EZM2</accession>
<proteinExistence type="predicted"/>
<dbReference type="EMBL" id="CP040953">
    <property type="protein sequence ID" value="QDC41259.1"/>
    <property type="molecule type" value="Genomic_DNA"/>
</dbReference>